<protein>
    <submittedName>
        <fullName evidence="1">Uncharacterized protein</fullName>
    </submittedName>
</protein>
<comment type="caution">
    <text evidence="1">The sequence shown here is derived from an EMBL/GenBank/DDBJ whole genome shotgun (WGS) entry which is preliminary data.</text>
</comment>
<accession>A0A940MFL0</accession>
<sequence length="115" mass="12423">MTTTVTALPPDEQVRALAAFAADQLRQTTDKLKQRVPELAEEPLMDDGELILSIPATLGKAIGHYARLLLDALDCPAAGPVAARSIWRTMLNTCVVWRDDPALSADLHDALSCSQ</sequence>
<keyword evidence="2" id="KW-1185">Reference proteome</keyword>
<dbReference type="RefSeq" id="WP_209342548.1">
    <property type="nucleotide sequence ID" value="NZ_JAGIQL010000102.1"/>
</dbReference>
<reference evidence="1" key="1">
    <citation type="submission" date="2021-03" db="EMBL/GenBank/DDBJ databases">
        <title>Whole genome sequence of Streptomyces bomunensis MMS17-BM035.</title>
        <authorList>
            <person name="Lee J.H."/>
        </authorList>
    </citation>
    <scope>NUCLEOTIDE SEQUENCE</scope>
    <source>
        <strain evidence="1">MMS17-BM035</strain>
    </source>
</reference>
<name>A0A940MFL0_9ACTN</name>
<dbReference type="Proteomes" id="UP000670475">
    <property type="component" value="Unassembled WGS sequence"/>
</dbReference>
<proteinExistence type="predicted"/>
<dbReference type="EMBL" id="JAGIQL010000102">
    <property type="protein sequence ID" value="MBP0460172.1"/>
    <property type="molecule type" value="Genomic_DNA"/>
</dbReference>
<organism evidence="1 2">
    <name type="scientific">Streptomyces montanisoli</name>
    <dbReference type="NCBI Taxonomy" id="2798581"/>
    <lineage>
        <taxon>Bacteria</taxon>
        <taxon>Bacillati</taxon>
        <taxon>Actinomycetota</taxon>
        <taxon>Actinomycetes</taxon>
        <taxon>Kitasatosporales</taxon>
        <taxon>Streptomycetaceae</taxon>
        <taxon>Streptomyces</taxon>
    </lineage>
</organism>
<evidence type="ECO:0000313" key="1">
    <source>
        <dbReference type="EMBL" id="MBP0460172.1"/>
    </source>
</evidence>
<dbReference type="AlphaFoldDB" id="A0A940MFL0"/>
<evidence type="ECO:0000313" key="2">
    <source>
        <dbReference type="Proteomes" id="UP000670475"/>
    </source>
</evidence>
<gene>
    <name evidence="1" type="ORF">JFN87_22145</name>
</gene>